<organism evidence="2 3">
    <name type="scientific">Streptomyces fulvorobeus</name>
    <dbReference type="NCBI Taxonomy" id="284028"/>
    <lineage>
        <taxon>Bacteria</taxon>
        <taxon>Bacillati</taxon>
        <taxon>Actinomycetota</taxon>
        <taxon>Actinomycetes</taxon>
        <taxon>Kitasatosporales</taxon>
        <taxon>Streptomycetaceae</taxon>
        <taxon>Streptomyces</taxon>
    </lineage>
</organism>
<accession>A0A7J0CEY9</accession>
<dbReference type="Proteomes" id="UP000498980">
    <property type="component" value="Unassembled WGS sequence"/>
</dbReference>
<proteinExistence type="predicted"/>
<reference evidence="2 3" key="1">
    <citation type="submission" date="2020-05" db="EMBL/GenBank/DDBJ databases">
        <title>Whole genome shotgun sequence of Streptomyces fulvorobeus NBRC 15897.</title>
        <authorList>
            <person name="Komaki H."/>
            <person name="Tamura T."/>
        </authorList>
    </citation>
    <scope>NUCLEOTIDE SEQUENCE [LARGE SCALE GENOMIC DNA]</scope>
    <source>
        <strain evidence="2 3">NBRC 15897</strain>
    </source>
</reference>
<protein>
    <submittedName>
        <fullName evidence="2">Uncharacterized protein</fullName>
    </submittedName>
</protein>
<evidence type="ECO:0000313" key="2">
    <source>
        <dbReference type="EMBL" id="GFN01060.1"/>
    </source>
</evidence>
<feature type="region of interest" description="Disordered" evidence="1">
    <location>
        <begin position="44"/>
        <end position="113"/>
    </location>
</feature>
<sequence>MRSGRLTSLTGAEAEDRIDWPMVSVASTLIRFQTFGDSQLVRSPHTSARCLASRSPSSSSRARREAIRSCGSESMQRIADGSRHVELHPASQSLTHDPFRGLSAGVGSPRSSQ</sequence>
<evidence type="ECO:0000313" key="3">
    <source>
        <dbReference type="Proteomes" id="UP000498980"/>
    </source>
</evidence>
<keyword evidence="3" id="KW-1185">Reference proteome</keyword>
<evidence type="ECO:0000256" key="1">
    <source>
        <dbReference type="SAM" id="MobiDB-lite"/>
    </source>
</evidence>
<feature type="compositionally biased region" description="Low complexity" evidence="1">
    <location>
        <begin position="47"/>
        <end position="60"/>
    </location>
</feature>
<dbReference type="AlphaFoldDB" id="A0A7J0CEY9"/>
<comment type="caution">
    <text evidence="2">The sequence shown here is derived from an EMBL/GenBank/DDBJ whole genome shotgun (WGS) entry which is preliminary data.</text>
</comment>
<name>A0A7J0CEY9_9ACTN</name>
<gene>
    <name evidence="2" type="ORF">Sfulv_58700</name>
</gene>
<dbReference type="EMBL" id="BLWC01000001">
    <property type="protein sequence ID" value="GFN01060.1"/>
    <property type="molecule type" value="Genomic_DNA"/>
</dbReference>